<dbReference type="InterPro" id="IPR008622">
    <property type="entry name" value="FliT"/>
</dbReference>
<evidence type="ECO:0000256" key="4">
    <source>
        <dbReference type="ARBA" id="ARBA00023186"/>
    </source>
</evidence>
<dbReference type="Gene3D" id="1.20.58.380">
    <property type="entry name" value="Flagellar protein flit"/>
    <property type="match status" value="1"/>
</dbReference>
<accession>A0A246FBZ4</accession>
<dbReference type="EMBL" id="NJBA01000002">
    <property type="protein sequence ID" value="OWP51832.1"/>
    <property type="molecule type" value="Genomic_DNA"/>
</dbReference>
<dbReference type="RefSeq" id="WP_017520268.1">
    <property type="nucleotide sequence ID" value="NZ_CP189774.1"/>
</dbReference>
<feature type="coiled-coil region" evidence="6">
    <location>
        <begin position="35"/>
        <end position="62"/>
    </location>
</feature>
<dbReference type="GO" id="GO:0044781">
    <property type="term" value="P:bacterial-type flagellum organization"/>
    <property type="evidence" value="ECO:0007669"/>
    <property type="project" value="UniProtKB-KW"/>
</dbReference>
<keyword evidence="6" id="KW-0175">Coiled coil</keyword>
<dbReference type="Proteomes" id="UP000198145">
    <property type="component" value="Unassembled WGS sequence"/>
</dbReference>
<dbReference type="Pfam" id="PF05400">
    <property type="entry name" value="FliT"/>
    <property type="match status" value="1"/>
</dbReference>
<dbReference type="eggNOG" id="ENOG50342JD">
    <property type="taxonomic scope" value="Bacteria"/>
</dbReference>
<keyword evidence="7" id="KW-0966">Cell projection</keyword>
<evidence type="ECO:0000256" key="6">
    <source>
        <dbReference type="SAM" id="Coils"/>
    </source>
</evidence>
<comment type="subcellular location">
    <subcellularLocation>
        <location evidence="1">Cytoplasm</location>
        <location evidence="1">Cytosol</location>
    </subcellularLocation>
</comment>
<evidence type="ECO:0000256" key="2">
    <source>
        <dbReference type="ARBA" id="ARBA00022490"/>
    </source>
</evidence>
<keyword evidence="7" id="KW-0969">Cilium</keyword>
<keyword evidence="4" id="KW-0143">Chaperone</keyword>
<reference evidence="7 8" key="1">
    <citation type="submission" date="2017-06" db="EMBL/GenBank/DDBJ databases">
        <title>Draft genome of Pseudomonas nitroreducens DF05.</title>
        <authorList>
            <person name="Iyer R."/>
        </authorList>
    </citation>
    <scope>NUCLEOTIDE SEQUENCE [LARGE SCALE GENOMIC DNA]</scope>
    <source>
        <strain evidence="7 8">DF05</strain>
    </source>
</reference>
<keyword evidence="3" id="KW-1005">Bacterial flagellum biogenesis</keyword>
<dbReference type="AlphaFoldDB" id="A0A246FBZ4"/>
<evidence type="ECO:0000256" key="3">
    <source>
        <dbReference type="ARBA" id="ARBA00022795"/>
    </source>
</evidence>
<comment type="caution">
    <text evidence="7">The sequence shown here is derived from an EMBL/GenBank/DDBJ whole genome shotgun (WGS) entry which is preliminary data.</text>
</comment>
<evidence type="ECO:0000313" key="8">
    <source>
        <dbReference type="Proteomes" id="UP000198145"/>
    </source>
</evidence>
<evidence type="ECO:0000256" key="1">
    <source>
        <dbReference type="ARBA" id="ARBA00004514"/>
    </source>
</evidence>
<evidence type="ECO:0000256" key="5">
    <source>
        <dbReference type="ARBA" id="ARBA00093797"/>
    </source>
</evidence>
<protein>
    <recommendedName>
        <fullName evidence="5">Flagellar protein FliT</fullName>
    </recommendedName>
</protein>
<name>A0A246FBZ4_PSENT</name>
<proteinExistence type="predicted"/>
<sequence>MSQAMLQLNETRAALSDAMHNQDWEAIGDLDQKCREQVEVAMQDAERDEQALRETMEQLLALYAELVQVCTAQRSAIGAELTAVNRSSKGAKVYQMFG</sequence>
<keyword evidence="2" id="KW-0963">Cytoplasm</keyword>
<gene>
    <name evidence="7" type="ORF">CEG18_06070</name>
</gene>
<organism evidence="7 8">
    <name type="scientific">Pseudomonas nitroreducens</name>
    <dbReference type="NCBI Taxonomy" id="46680"/>
    <lineage>
        <taxon>Bacteria</taxon>
        <taxon>Pseudomonadati</taxon>
        <taxon>Pseudomonadota</taxon>
        <taxon>Gammaproteobacteria</taxon>
        <taxon>Pseudomonadales</taxon>
        <taxon>Pseudomonadaceae</taxon>
        <taxon>Pseudomonas</taxon>
    </lineage>
</organism>
<evidence type="ECO:0000313" key="7">
    <source>
        <dbReference type="EMBL" id="OWP51832.1"/>
    </source>
</evidence>
<keyword evidence="7" id="KW-0282">Flagellum</keyword>